<dbReference type="InterPro" id="IPR038885">
    <property type="entry name" value="PLB1"/>
</dbReference>
<feature type="chain" id="PRO_5003577649" evidence="1">
    <location>
        <begin position="18"/>
        <end position="162"/>
    </location>
</feature>
<evidence type="ECO:0000313" key="2">
    <source>
        <dbReference type="Ensembl" id="ENSCINP00000030669.1"/>
    </source>
</evidence>
<keyword evidence="3" id="KW-1185">Reference proteome</keyword>
<sequence length="162" mass="18003">MFRVLLFSLVLLPYGLGDEDSNLEWKKQMKELEKIGKEVPQGPEITVYKTGTDFFNITFESQPEEKTVHLLRPQDIDVVGAMGDSITAANGAGANTIAGVAIQYRGISWTSGGDESLETSLTITNILRKFNPQVKGYGVGNGFLYQKSRRRLVQRWCARSKG</sequence>
<keyword evidence="1" id="KW-0732">Signal</keyword>
<organism evidence="2 3">
    <name type="scientific">Ciona intestinalis</name>
    <name type="common">Transparent sea squirt</name>
    <name type="synonym">Ascidia intestinalis</name>
    <dbReference type="NCBI Taxonomy" id="7719"/>
    <lineage>
        <taxon>Eukaryota</taxon>
        <taxon>Metazoa</taxon>
        <taxon>Chordata</taxon>
        <taxon>Tunicata</taxon>
        <taxon>Ascidiacea</taxon>
        <taxon>Phlebobranchia</taxon>
        <taxon>Cionidae</taxon>
        <taxon>Ciona</taxon>
    </lineage>
</organism>
<proteinExistence type="predicted"/>
<dbReference type="GO" id="GO:0004620">
    <property type="term" value="F:phospholipase activity"/>
    <property type="evidence" value="ECO:0007669"/>
    <property type="project" value="InterPro"/>
</dbReference>
<dbReference type="GeneTree" id="ENSGT00530000063883"/>
<reference evidence="2" key="3">
    <citation type="submission" date="2025-09" db="UniProtKB">
        <authorList>
            <consortium name="Ensembl"/>
        </authorList>
    </citation>
    <scope>IDENTIFICATION</scope>
</reference>
<name>H2XLY7_CIOIN</name>
<reference evidence="3" key="1">
    <citation type="journal article" date="2002" name="Science">
        <title>The draft genome of Ciona intestinalis: insights into chordate and vertebrate origins.</title>
        <authorList>
            <person name="Dehal P."/>
            <person name="Satou Y."/>
            <person name="Campbell R.K."/>
            <person name="Chapman J."/>
            <person name="Degnan B."/>
            <person name="De Tomaso A."/>
            <person name="Davidson B."/>
            <person name="Di Gregorio A."/>
            <person name="Gelpke M."/>
            <person name="Goodstein D.M."/>
            <person name="Harafuji N."/>
            <person name="Hastings K.E."/>
            <person name="Ho I."/>
            <person name="Hotta K."/>
            <person name="Huang W."/>
            <person name="Kawashima T."/>
            <person name="Lemaire P."/>
            <person name="Martinez D."/>
            <person name="Meinertzhagen I.A."/>
            <person name="Necula S."/>
            <person name="Nonaka M."/>
            <person name="Putnam N."/>
            <person name="Rash S."/>
            <person name="Saiga H."/>
            <person name="Satake M."/>
            <person name="Terry A."/>
            <person name="Yamada L."/>
            <person name="Wang H.G."/>
            <person name="Awazu S."/>
            <person name="Azumi K."/>
            <person name="Boore J."/>
            <person name="Branno M."/>
            <person name="Chin-Bow S."/>
            <person name="DeSantis R."/>
            <person name="Doyle S."/>
            <person name="Francino P."/>
            <person name="Keys D.N."/>
            <person name="Haga S."/>
            <person name="Hayashi H."/>
            <person name="Hino K."/>
            <person name="Imai K.S."/>
            <person name="Inaba K."/>
            <person name="Kano S."/>
            <person name="Kobayashi K."/>
            <person name="Kobayashi M."/>
            <person name="Lee B.I."/>
            <person name="Makabe K.W."/>
            <person name="Manohar C."/>
            <person name="Matassi G."/>
            <person name="Medina M."/>
            <person name="Mochizuki Y."/>
            <person name="Mount S."/>
            <person name="Morishita T."/>
            <person name="Miura S."/>
            <person name="Nakayama A."/>
            <person name="Nishizaka S."/>
            <person name="Nomoto H."/>
            <person name="Ohta F."/>
            <person name="Oishi K."/>
            <person name="Rigoutsos I."/>
            <person name="Sano M."/>
            <person name="Sasaki A."/>
            <person name="Sasakura Y."/>
            <person name="Shoguchi E."/>
            <person name="Shin-i T."/>
            <person name="Spagnuolo A."/>
            <person name="Stainier D."/>
            <person name="Suzuki M.M."/>
            <person name="Tassy O."/>
            <person name="Takatori N."/>
            <person name="Tokuoka M."/>
            <person name="Yagi K."/>
            <person name="Yoshizaki F."/>
            <person name="Wada S."/>
            <person name="Zhang C."/>
            <person name="Hyatt P.D."/>
            <person name="Larimer F."/>
            <person name="Detter C."/>
            <person name="Doggett N."/>
            <person name="Glavina T."/>
            <person name="Hawkins T."/>
            <person name="Richardson P."/>
            <person name="Lucas S."/>
            <person name="Kohara Y."/>
            <person name="Levine M."/>
            <person name="Satoh N."/>
            <person name="Rokhsar D.S."/>
        </authorList>
    </citation>
    <scope>NUCLEOTIDE SEQUENCE [LARGE SCALE GENOMIC DNA]</scope>
</reference>
<dbReference type="PANTHER" id="PTHR21325:SF31">
    <property type="entry name" value="GH22081P-RELATED"/>
    <property type="match status" value="1"/>
</dbReference>
<dbReference type="Proteomes" id="UP000008144">
    <property type="component" value="Unassembled WGS sequence"/>
</dbReference>
<reference evidence="2" key="2">
    <citation type="submission" date="2025-08" db="UniProtKB">
        <authorList>
            <consortium name="Ensembl"/>
        </authorList>
    </citation>
    <scope>IDENTIFICATION</scope>
</reference>
<evidence type="ECO:0000313" key="3">
    <source>
        <dbReference type="Proteomes" id="UP000008144"/>
    </source>
</evidence>
<accession>H2XLY7</accession>
<dbReference type="PANTHER" id="PTHR21325">
    <property type="entry name" value="PHOSPHOLIPASE B, PLB1"/>
    <property type="match status" value="1"/>
</dbReference>
<dbReference type="AlphaFoldDB" id="H2XLY7"/>
<dbReference type="Ensembl" id="ENSCINT00000035675.1">
    <property type="protein sequence ID" value="ENSCINP00000030669.1"/>
    <property type="gene ID" value="ENSCING00000021966.1"/>
</dbReference>
<protein>
    <submittedName>
        <fullName evidence="2">Uncharacterized protein</fullName>
    </submittedName>
</protein>
<evidence type="ECO:0000256" key="1">
    <source>
        <dbReference type="SAM" id="SignalP"/>
    </source>
</evidence>
<feature type="signal peptide" evidence="1">
    <location>
        <begin position="1"/>
        <end position="17"/>
    </location>
</feature>
<dbReference type="HOGENOM" id="CLU_1634800_0_0_1"/>
<dbReference type="InParanoid" id="H2XLY7"/>